<protein>
    <recommendedName>
        <fullName evidence="1">Protein kinase domain-containing protein</fullName>
    </recommendedName>
</protein>
<dbReference type="EMBL" id="CVMT01000001">
    <property type="protein sequence ID" value="CRG83302.1"/>
    <property type="molecule type" value="Genomic_DNA"/>
</dbReference>
<sequence>MSSTTSMNSIPARAGPDTIFARIRPSNDDAINHFHEIVDSMRCGFLQHQGNFIRIDDYQTQLGKAPGHSQRWMNWSPAKNPELTRPVWTGEFILYLKPDPPIRRNKWRIGGVYDIDGHVQERGEAQSELLLWDKYESTEVHHEAELAFDRVSGILTIRGRCDSNPNCVILDSDDTSSSTRLLNEHSHKLQFGSCVYSFQYEFGEDSPHETYFQQDKVAFFARRFGIGPPIFWTSATPTISFPKIKNWVIHRNVSSGGSGVVRAASRSPPQCAAVKTMVRRDAFEAVMISQEIKTAVHIRALLKNKPCPYILRFIEEKYDRNQEKWDEKSPEQVHLIFTPLCNQTFYSLVKSSAAWPADRLSLLHNVIEGLKWLHSNDLVHRDIKLENLGVVFHPKVRAVILDFGVVHHGTKNIDPGYGPVGTLDYLAPEAESAFYDEKVDIWALGIVAFRMFISHDLPWMLGYHANPWKMETLPTEQITSDVALVALMQRSATFSNTMTMIGTGNEGDVRGLICQMLTWNAHERPSAQDCSIHQCFRPRPNDEE</sequence>
<dbReference type="PANTHER" id="PTHR44167:SF24">
    <property type="entry name" value="SERINE_THREONINE-PROTEIN KINASE CHK2"/>
    <property type="match status" value="1"/>
</dbReference>
<evidence type="ECO:0000259" key="1">
    <source>
        <dbReference type="PROSITE" id="PS50011"/>
    </source>
</evidence>
<accession>A0A0U1LKK2</accession>
<dbReference type="OrthoDB" id="5979581at2759"/>
<dbReference type="InterPro" id="IPR000719">
    <property type="entry name" value="Prot_kinase_dom"/>
</dbReference>
<dbReference type="SUPFAM" id="SSF56112">
    <property type="entry name" value="Protein kinase-like (PK-like)"/>
    <property type="match status" value="1"/>
</dbReference>
<proteinExistence type="predicted"/>
<dbReference type="PROSITE" id="PS50011">
    <property type="entry name" value="PROTEIN_KINASE_DOM"/>
    <property type="match status" value="1"/>
</dbReference>
<dbReference type="GO" id="GO:0004674">
    <property type="term" value="F:protein serine/threonine kinase activity"/>
    <property type="evidence" value="ECO:0007669"/>
    <property type="project" value="TreeGrafter"/>
</dbReference>
<organism evidence="2 3">
    <name type="scientific">Talaromyces islandicus</name>
    <name type="common">Penicillium islandicum</name>
    <dbReference type="NCBI Taxonomy" id="28573"/>
    <lineage>
        <taxon>Eukaryota</taxon>
        <taxon>Fungi</taxon>
        <taxon>Dikarya</taxon>
        <taxon>Ascomycota</taxon>
        <taxon>Pezizomycotina</taxon>
        <taxon>Eurotiomycetes</taxon>
        <taxon>Eurotiomycetidae</taxon>
        <taxon>Eurotiales</taxon>
        <taxon>Trichocomaceae</taxon>
        <taxon>Talaromyces</taxon>
        <taxon>Talaromyces sect. Islandici</taxon>
    </lineage>
</organism>
<dbReference type="PANTHER" id="PTHR44167">
    <property type="entry name" value="OVARIAN-SPECIFIC SERINE/THREONINE-PROTEIN KINASE LOK-RELATED"/>
    <property type="match status" value="1"/>
</dbReference>
<keyword evidence="3" id="KW-1185">Reference proteome</keyword>
<feature type="domain" description="Protein kinase" evidence="1">
    <location>
        <begin position="247"/>
        <end position="536"/>
    </location>
</feature>
<evidence type="ECO:0000313" key="3">
    <source>
        <dbReference type="Proteomes" id="UP000054383"/>
    </source>
</evidence>
<dbReference type="Gene3D" id="1.10.510.10">
    <property type="entry name" value="Transferase(Phosphotransferase) domain 1"/>
    <property type="match status" value="1"/>
</dbReference>
<dbReference type="Pfam" id="PF00069">
    <property type="entry name" value="Pkinase"/>
    <property type="match status" value="1"/>
</dbReference>
<dbReference type="GO" id="GO:0005634">
    <property type="term" value="C:nucleus"/>
    <property type="evidence" value="ECO:0007669"/>
    <property type="project" value="TreeGrafter"/>
</dbReference>
<dbReference type="Proteomes" id="UP000054383">
    <property type="component" value="Unassembled WGS sequence"/>
</dbReference>
<evidence type="ECO:0000313" key="2">
    <source>
        <dbReference type="EMBL" id="CRG83302.1"/>
    </source>
</evidence>
<dbReference type="AlphaFoldDB" id="A0A0U1LKK2"/>
<gene>
    <name evidence="2" type="ORF">PISL3812_00653</name>
</gene>
<dbReference type="OMA" id="WTTECIS"/>
<dbReference type="STRING" id="28573.A0A0U1LKK2"/>
<dbReference type="GO" id="GO:0044773">
    <property type="term" value="P:mitotic DNA damage checkpoint signaling"/>
    <property type="evidence" value="ECO:0007669"/>
    <property type="project" value="TreeGrafter"/>
</dbReference>
<reference evidence="2 3" key="1">
    <citation type="submission" date="2015-04" db="EMBL/GenBank/DDBJ databases">
        <authorList>
            <person name="Syromyatnikov M.Y."/>
            <person name="Popov V.N."/>
        </authorList>
    </citation>
    <scope>NUCLEOTIDE SEQUENCE [LARGE SCALE GENOMIC DNA]</scope>
    <source>
        <strain evidence="2">WF-38-12</strain>
    </source>
</reference>
<dbReference type="SMART" id="SM00220">
    <property type="entry name" value="S_TKc"/>
    <property type="match status" value="1"/>
</dbReference>
<dbReference type="GO" id="GO:0005524">
    <property type="term" value="F:ATP binding"/>
    <property type="evidence" value="ECO:0007669"/>
    <property type="project" value="InterPro"/>
</dbReference>
<dbReference type="InterPro" id="IPR011009">
    <property type="entry name" value="Kinase-like_dom_sf"/>
</dbReference>
<name>A0A0U1LKK2_TALIS</name>